<sequence length="178" mass="19200">MPEPPAARFLWHLIFDPGLDCGLGQALLEDLKAEDHGGRQRPAVVTVIYPYHKAGIVYESRIFCEFMVRNDVLHKFLFGDLSVLAEAAAERQGDVGQVHGGVREALGAAVGRRTAHRLGGLGAGQRVRLGPLPGAGLRLAFGEIESCNLRFQCLQVIQVNIIRPLVLASLVDTSLLGG</sequence>
<dbReference type="EMBL" id="OZ243562">
    <property type="protein sequence ID" value="CAN0498999.1"/>
    <property type="molecule type" value="Genomic_DNA"/>
</dbReference>
<accession>A0ACB1MJ62</accession>
<proteinExistence type="predicted"/>
<name>A0ACB1MJ62_RANTA</name>
<dbReference type="Proteomes" id="UP001162501">
    <property type="component" value="Chromosome 34"/>
</dbReference>
<organism evidence="1 2">
    <name type="scientific">Rangifer tarandus platyrhynchus</name>
    <name type="common">Svalbard reindeer</name>
    <dbReference type="NCBI Taxonomy" id="3082113"/>
    <lineage>
        <taxon>Eukaryota</taxon>
        <taxon>Metazoa</taxon>
        <taxon>Chordata</taxon>
        <taxon>Craniata</taxon>
        <taxon>Vertebrata</taxon>
        <taxon>Euteleostomi</taxon>
        <taxon>Mammalia</taxon>
        <taxon>Eutheria</taxon>
        <taxon>Laurasiatheria</taxon>
        <taxon>Artiodactyla</taxon>
        <taxon>Ruminantia</taxon>
        <taxon>Pecora</taxon>
        <taxon>Cervidae</taxon>
        <taxon>Odocoileinae</taxon>
        <taxon>Rangifer</taxon>
    </lineage>
</organism>
<protein>
    <submittedName>
        <fullName evidence="1">Uncharacterized protein</fullName>
    </submittedName>
</protein>
<evidence type="ECO:0000313" key="2">
    <source>
        <dbReference type="Proteomes" id="UP001162501"/>
    </source>
</evidence>
<reference evidence="1" key="1">
    <citation type="submission" date="2025-03" db="EMBL/GenBank/DDBJ databases">
        <authorList>
            <consortium name="ELIXIR-Norway"/>
            <consortium name="Elixir Norway"/>
        </authorList>
    </citation>
    <scope>NUCLEOTIDE SEQUENCE</scope>
</reference>
<evidence type="ECO:0000313" key="1">
    <source>
        <dbReference type="EMBL" id="CAN0498999.1"/>
    </source>
</evidence>
<gene>
    <name evidence="1" type="ORF">MRATA1EN22A_LOCUS22131</name>
</gene>